<dbReference type="GO" id="GO:0006402">
    <property type="term" value="P:mRNA catabolic process"/>
    <property type="evidence" value="ECO:0007669"/>
    <property type="project" value="TreeGrafter"/>
</dbReference>
<dbReference type="Pfam" id="PF00773">
    <property type="entry name" value="RNB"/>
    <property type="match status" value="2"/>
</dbReference>
<dbReference type="AlphaFoldDB" id="W4LLC9"/>
<dbReference type="EMBL" id="AZHW01000508">
    <property type="protein sequence ID" value="ETW98888.1"/>
    <property type="molecule type" value="Genomic_DNA"/>
</dbReference>
<keyword evidence="3" id="KW-1185">Reference proteome</keyword>
<dbReference type="GO" id="GO:0000932">
    <property type="term" value="C:P-body"/>
    <property type="evidence" value="ECO:0007669"/>
    <property type="project" value="TreeGrafter"/>
</dbReference>
<accession>W4LLC9</accession>
<proteinExistence type="predicted"/>
<dbReference type="SMART" id="SM00955">
    <property type="entry name" value="RNB"/>
    <property type="match status" value="1"/>
</dbReference>
<dbReference type="SUPFAM" id="SSF50249">
    <property type="entry name" value="Nucleic acid-binding proteins"/>
    <property type="match status" value="2"/>
</dbReference>
<name>W4LLC9_ENTF1</name>
<evidence type="ECO:0000313" key="3">
    <source>
        <dbReference type="Proteomes" id="UP000019141"/>
    </source>
</evidence>
<dbReference type="InterPro" id="IPR050180">
    <property type="entry name" value="RNR_Ribonuclease"/>
</dbReference>
<dbReference type="HOGENOM" id="CLU_015903_2_0_7"/>
<dbReference type="InterPro" id="IPR056404">
    <property type="entry name" value="HTH_RNase_II"/>
</dbReference>
<dbReference type="Gene3D" id="1.10.10.10">
    <property type="entry name" value="Winged helix-like DNA-binding domain superfamily/Winged helix DNA-binding domain"/>
    <property type="match status" value="1"/>
</dbReference>
<organism evidence="2 3">
    <name type="scientific">Entotheonella factor</name>
    <dbReference type="NCBI Taxonomy" id="1429438"/>
    <lineage>
        <taxon>Bacteria</taxon>
        <taxon>Pseudomonadati</taxon>
        <taxon>Nitrospinota/Tectimicrobiota group</taxon>
        <taxon>Candidatus Tectimicrobiota</taxon>
        <taxon>Candidatus Entotheonellia</taxon>
        <taxon>Candidatus Entotheonellales</taxon>
        <taxon>Candidatus Entotheonellaceae</taxon>
        <taxon>Candidatus Entotheonella</taxon>
    </lineage>
</organism>
<sequence>MPDTPISQGNFVLYKQRPARVLQAGERVEIELEEGKPVKVRAKDVVLLHPGPLERLSDLKPQEGDLETAWELLAGDTTSLAELAELAFGDFTPATAWETWRHVADGLHFRGTPEAVEARTPEAVEQERQARAARAAEKEAWDAFIARVREGQTEPEDERYLKELDDRANGQRPDSRILRALGIADSPEKAHDLLLKLGRWDHAANPYPPRLGVALNQPASDLIELPDESRQDLTHLPAFAIDDEGNQDPDDALSLDGNRLWVHVADVAALVPPDSEADLEARARGANLYLPESTVTMLPPEATRQLGLGLSEVSPALSFGLDLSDEGELVDVEVVPSWVRVTRTTYAEVSQRLDEEPFKTMYHLAQLSEERRVQEEAISIELPEVKILVHDGQVSIEPLQPLPSRMLVSEAMVLAGEAVARFALERGLPFPFTTQPPPDTFERPTTLAEMFAVRKTLKRSQQTSIPAPHAGLGLEVYARATSPLRRYLDLVVHQQLRAFLRGENTLGEEEVMERVGAAEAVTGGARQAERLARRHWTLVYLLQHPNWRGTGVLVDKRGTRGTVLIPELSLEIQLPVPEDMLLDANVPLILTGVSLAELEAHFRIE</sequence>
<dbReference type="Proteomes" id="UP000019141">
    <property type="component" value="Unassembled WGS sequence"/>
</dbReference>
<feature type="domain" description="RNB" evidence="1">
    <location>
        <begin position="230"/>
        <end position="502"/>
    </location>
</feature>
<dbReference type="InterPro" id="IPR036388">
    <property type="entry name" value="WH-like_DNA-bd_sf"/>
</dbReference>
<dbReference type="Pfam" id="PF23161">
    <property type="entry name" value="HTH_RNase_II"/>
    <property type="match status" value="1"/>
</dbReference>
<evidence type="ECO:0000259" key="1">
    <source>
        <dbReference type="SMART" id="SM00955"/>
    </source>
</evidence>
<dbReference type="PANTHER" id="PTHR23355:SF42">
    <property type="entry name" value="RIBONUCLEASE II, CHLOROPLASTIC_MITOCHONDRIAL"/>
    <property type="match status" value="1"/>
</dbReference>
<gene>
    <name evidence="2" type="ORF">ETSY1_16980</name>
</gene>
<dbReference type="PATRIC" id="fig|1429438.4.peg.3333"/>
<dbReference type="InterPro" id="IPR012340">
    <property type="entry name" value="NA-bd_OB-fold"/>
</dbReference>
<evidence type="ECO:0000313" key="2">
    <source>
        <dbReference type="EMBL" id="ETW98888.1"/>
    </source>
</evidence>
<reference evidence="2 3" key="1">
    <citation type="journal article" date="2014" name="Nature">
        <title>An environmental bacterial taxon with a large and distinct metabolic repertoire.</title>
        <authorList>
            <person name="Wilson M.C."/>
            <person name="Mori T."/>
            <person name="Ruckert C."/>
            <person name="Uria A.R."/>
            <person name="Helf M.J."/>
            <person name="Takada K."/>
            <person name="Gernert C."/>
            <person name="Steffens U.A."/>
            <person name="Heycke N."/>
            <person name="Schmitt S."/>
            <person name="Rinke C."/>
            <person name="Helfrich E.J."/>
            <person name="Brachmann A.O."/>
            <person name="Gurgui C."/>
            <person name="Wakimoto T."/>
            <person name="Kracht M."/>
            <person name="Crusemann M."/>
            <person name="Hentschel U."/>
            <person name="Abe I."/>
            <person name="Matsunaga S."/>
            <person name="Kalinowski J."/>
            <person name="Takeyama H."/>
            <person name="Piel J."/>
        </authorList>
    </citation>
    <scope>NUCLEOTIDE SEQUENCE [LARGE SCALE GENOMIC DNA]</scope>
    <source>
        <strain evidence="3">TSY1</strain>
    </source>
</reference>
<dbReference type="PANTHER" id="PTHR23355">
    <property type="entry name" value="RIBONUCLEASE"/>
    <property type="match status" value="1"/>
</dbReference>
<comment type="caution">
    <text evidence="2">The sequence shown here is derived from an EMBL/GenBank/DDBJ whole genome shotgun (WGS) entry which is preliminary data.</text>
</comment>
<dbReference type="GO" id="GO:0003723">
    <property type="term" value="F:RNA binding"/>
    <property type="evidence" value="ECO:0007669"/>
    <property type="project" value="InterPro"/>
</dbReference>
<protein>
    <submittedName>
        <fullName evidence="2">Exoribonuclease II</fullName>
    </submittedName>
</protein>
<dbReference type="InterPro" id="IPR001900">
    <property type="entry name" value="RNase_II/R"/>
</dbReference>
<dbReference type="Gene3D" id="2.40.50.140">
    <property type="entry name" value="Nucleic acid-binding proteins"/>
    <property type="match status" value="1"/>
</dbReference>
<dbReference type="GO" id="GO:0000175">
    <property type="term" value="F:3'-5'-RNA exonuclease activity"/>
    <property type="evidence" value="ECO:0007669"/>
    <property type="project" value="TreeGrafter"/>
</dbReference>